<dbReference type="Proteomes" id="UP000008229">
    <property type="component" value="Chromosome"/>
</dbReference>
<keyword evidence="1" id="KW-1133">Transmembrane helix</keyword>
<keyword evidence="1" id="KW-0812">Transmembrane</keyword>
<protein>
    <submittedName>
        <fullName evidence="2">Uncharacterized protein</fullName>
    </submittedName>
</protein>
<gene>
    <name evidence="2" type="ordered locus">Cwoe_2390</name>
</gene>
<feature type="transmembrane region" description="Helical" evidence="1">
    <location>
        <begin position="94"/>
        <end position="112"/>
    </location>
</feature>
<evidence type="ECO:0000256" key="1">
    <source>
        <dbReference type="SAM" id="Phobius"/>
    </source>
</evidence>
<reference evidence="3" key="2">
    <citation type="submission" date="2010-01" db="EMBL/GenBank/DDBJ databases">
        <title>The complete genome of Conexibacter woesei DSM 14684.</title>
        <authorList>
            <consortium name="US DOE Joint Genome Institute (JGI-PGF)"/>
            <person name="Lucas S."/>
            <person name="Copeland A."/>
            <person name="Lapidus A."/>
            <person name="Glavina del Rio T."/>
            <person name="Dalin E."/>
            <person name="Tice H."/>
            <person name="Bruce D."/>
            <person name="Goodwin L."/>
            <person name="Pitluck S."/>
            <person name="Kyrpides N."/>
            <person name="Mavromatis K."/>
            <person name="Ivanova N."/>
            <person name="Mikhailova N."/>
            <person name="Chertkov O."/>
            <person name="Brettin T."/>
            <person name="Detter J.C."/>
            <person name="Han C."/>
            <person name="Larimer F."/>
            <person name="Land M."/>
            <person name="Hauser L."/>
            <person name="Markowitz V."/>
            <person name="Cheng J.-F."/>
            <person name="Hugenholtz P."/>
            <person name="Woyke T."/>
            <person name="Wu D."/>
            <person name="Pukall R."/>
            <person name="Steenblock K."/>
            <person name="Schneider S."/>
            <person name="Klenk H.-P."/>
            <person name="Eisen J.A."/>
        </authorList>
    </citation>
    <scope>NUCLEOTIDE SEQUENCE [LARGE SCALE GENOMIC DNA]</scope>
    <source>
        <strain evidence="3">DSM 14684 / CIP 108061 / JCM 11494 / NBRC 100937 / ID131577</strain>
    </source>
</reference>
<dbReference type="OrthoDB" id="8896299at2"/>
<sequence>MVAAWTTLEWASLVVAAMVPLVVGVLGAVVARSLRHVEDAQWGNRKLIELRLELYSDMALPLNDLLCFFRCVGDYAEITPPEALRRKRRLDKSFYVGEHLMSGAFAAAYHAFMEACFLTFTARAAPAQLRASIKKQRAEREHWEPAWDVHLIPVDMTPTGLAEINARYKALMAAFRRDIGIGDAER</sequence>
<dbReference type="eggNOG" id="ENOG503335K">
    <property type="taxonomic scope" value="Bacteria"/>
</dbReference>
<proteinExistence type="predicted"/>
<dbReference type="AlphaFoldDB" id="D3F7F2"/>
<keyword evidence="1" id="KW-0472">Membrane</keyword>
<organism evidence="2 3">
    <name type="scientific">Conexibacter woesei (strain DSM 14684 / CCUG 47730 / CIP 108061 / JCM 11494 / NBRC 100937 / ID131577)</name>
    <dbReference type="NCBI Taxonomy" id="469383"/>
    <lineage>
        <taxon>Bacteria</taxon>
        <taxon>Bacillati</taxon>
        <taxon>Actinomycetota</taxon>
        <taxon>Thermoleophilia</taxon>
        <taxon>Solirubrobacterales</taxon>
        <taxon>Conexibacteraceae</taxon>
        <taxon>Conexibacter</taxon>
    </lineage>
</organism>
<dbReference type="KEGG" id="cwo:Cwoe_2390"/>
<evidence type="ECO:0000313" key="2">
    <source>
        <dbReference type="EMBL" id="ADB50814.1"/>
    </source>
</evidence>
<dbReference type="EMBL" id="CP001854">
    <property type="protein sequence ID" value="ADB50814.1"/>
    <property type="molecule type" value="Genomic_DNA"/>
</dbReference>
<dbReference type="STRING" id="469383.Cwoe_2390"/>
<evidence type="ECO:0000313" key="3">
    <source>
        <dbReference type="Proteomes" id="UP000008229"/>
    </source>
</evidence>
<feature type="transmembrane region" description="Helical" evidence="1">
    <location>
        <begin position="12"/>
        <end position="31"/>
    </location>
</feature>
<dbReference type="HOGENOM" id="CLU_1458691_0_0_11"/>
<name>D3F7F2_CONWI</name>
<dbReference type="RefSeq" id="WP_012933865.1">
    <property type="nucleotide sequence ID" value="NC_013739.1"/>
</dbReference>
<reference evidence="2 3" key="1">
    <citation type="journal article" date="2010" name="Stand. Genomic Sci.">
        <title>Complete genome sequence of Conexibacter woesei type strain (ID131577).</title>
        <authorList>
            <person name="Pukall R."/>
            <person name="Lapidus A."/>
            <person name="Glavina Del Rio T."/>
            <person name="Copeland A."/>
            <person name="Tice H."/>
            <person name="Cheng J.-F."/>
            <person name="Lucas S."/>
            <person name="Chen F."/>
            <person name="Nolan M."/>
            <person name="Bruce D."/>
            <person name="Goodwin L."/>
            <person name="Pitluck S."/>
            <person name="Mavromatis K."/>
            <person name="Ivanova N."/>
            <person name="Ovchinnikova G."/>
            <person name="Pati A."/>
            <person name="Chen A."/>
            <person name="Palaniappan K."/>
            <person name="Land M."/>
            <person name="Hauser L."/>
            <person name="Chang Y.-J."/>
            <person name="Jeffries C.D."/>
            <person name="Chain P."/>
            <person name="Meincke L."/>
            <person name="Sims D."/>
            <person name="Brettin T."/>
            <person name="Detter J.C."/>
            <person name="Rohde M."/>
            <person name="Goeker M."/>
            <person name="Bristow J."/>
            <person name="Eisen J.A."/>
            <person name="Markowitz V."/>
            <person name="Kyrpides N.C."/>
            <person name="Klenk H.-P."/>
            <person name="Hugenholtz P."/>
        </authorList>
    </citation>
    <scope>NUCLEOTIDE SEQUENCE [LARGE SCALE GENOMIC DNA]</scope>
    <source>
        <strain evidence="3">DSM 14684 / CIP 108061 / JCM 11494 / NBRC 100937 / ID131577</strain>
    </source>
</reference>
<keyword evidence="3" id="KW-1185">Reference proteome</keyword>
<accession>D3F7F2</accession>